<evidence type="ECO:0000256" key="1">
    <source>
        <dbReference type="SAM" id="Phobius"/>
    </source>
</evidence>
<accession>A0A1R3XR27</accession>
<sequence>MLRHIGRRRNFRHNIKLAALLCLIAGFVNIAGLLAFAVLTTNVTGHAAYFAESLAAGDFRLVRIIGLWMLLFLLGAFTTSIIIGRIGRNQVFAYTVPILAEIMILILNAVYGSHYDGSTRMQEVFAGSLLFAMGLQNSLVSMVSGSVVRTTHLTGIFTDLGIELAAATHATPEQKHGLQQRITLRLVIIFFFLAGAVAGGYLYPMLGHRIFFVPAGLLFIAMFYDISRVRLKRVIRQIRYLMAA</sequence>
<dbReference type="AlphaFoldDB" id="A0A1R3XR27"/>
<feature type="transmembrane region" description="Helical" evidence="1">
    <location>
        <begin position="61"/>
        <end position="84"/>
    </location>
</feature>
<reference evidence="3" key="1">
    <citation type="submission" date="2017-01" db="EMBL/GenBank/DDBJ databases">
        <authorList>
            <person name="Varghese N."/>
            <person name="Submissions S."/>
        </authorList>
    </citation>
    <scope>NUCLEOTIDE SEQUENCE [LARGE SCALE GENOMIC DNA]</scope>
    <source>
        <strain evidence="3">LP100</strain>
    </source>
</reference>
<protein>
    <submittedName>
        <fullName evidence="2">Uncharacterized membrane protein YoaK, UPF0700 family</fullName>
    </submittedName>
</protein>
<dbReference type="Proteomes" id="UP000187181">
    <property type="component" value="Unassembled WGS sequence"/>
</dbReference>
<evidence type="ECO:0000313" key="3">
    <source>
        <dbReference type="Proteomes" id="UP000187181"/>
    </source>
</evidence>
<dbReference type="PANTHER" id="PTHR37314:SF4">
    <property type="entry name" value="UPF0700 TRANSMEMBRANE PROTEIN YOAK"/>
    <property type="match status" value="1"/>
</dbReference>
<dbReference type="RefSeq" id="WP_076671525.1">
    <property type="nucleotide sequence ID" value="NZ_FTPP01000004.1"/>
</dbReference>
<feature type="transmembrane region" description="Helical" evidence="1">
    <location>
        <begin position="91"/>
        <end position="112"/>
    </location>
</feature>
<dbReference type="InterPro" id="IPR010699">
    <property type="entry name" value="DUF1275"/>
</dbReference>
<keyword evidence="1" id="KW-0472">Membrane</keyword>
<name>A0A1R3XR27_9BACT</name>
<gene>
    <name evidence="2" type="ORF">SAMN05444128_3499</name>
</gene>
<dbReference type="OrthoDB" id="270162at2"/>
<keyword evidence="1" id="KW-0812">Transmembrane</keyword>
<proteinExistence type="predicted"/>
<organism evidence="2 3">
    <name type="scientific">Pontibacter indicus</name>
    <dbReference type="NCBI Taxonomy" id="1317125"/>
    <lineage>
        <taxon>Bacteria</taxon>
        <taxon>Pseudomonadati</taxon>
        <taxon>Bacteroidota</taxon>
        <taxon>Cytophagia</taxon>
        <taxon>Cytophagales</taxon>
        <taxon>Hymenobacteraceae</taxon>
        <taxon>Pontibacter</taxon>
    </lineage>
</organism>
<dbReference type="EMBL" id="FTPP01000004">
    <property type="protein sequence ID" value="SIT94320.1"/>
    <property type="molecule type" value="Genomic_DNA"/>
</dbReference>
<keyword evidence="3" id="KW-1185">Reference proteome</keyword>
<keyword evidence="1" id="KW-1133">Transmembrane helix</keyword>
<feature type="transmembrane region" description="Helical" evidence="1">
    <location>
        <begin position="209"/>
        <end position="226"/>
    </location>
</feature>
<dbReference type="STRING" id="1317125.SAMN05444128_3499"/>
<feature type="transmembrane region" description="Helical" evidence="1">
    <location>
        <begin position="124"/>
        <end position="143"/>
    </location>
</feature>
<feature type="transmembrane region" description="Helical" evidence="1">
    <location>
        <begin position="182"/>
        <end position="203"/>
    </location>
</feature>
<evidence type="ECO:0000313" key="2">
    <source>
        <dbReference type="EMBL" id="SIT94320.1"/>
    </source>
</evidence>
<dbReference type="Pfam" id="PF06912">
    <property type="entry name" value="DUF1275"/>
    <property type="match status" value="1"/>
</dbReference>
<dbReference type="PANTHER" id="PTHR37314">
    <property type="entry name" value="SLR0142 PROTEIN"/>
    <property type="match status" value="1"/>
</dbReference>